<evidence type="ECO:0000256" key="3">
    <source>
        <dbReference type="ARBA" id="ARBA00011160"/>
    </source>
</evidence>
<comment type="similarity">
    <text evidence="2 12">Belongs to the ABC-4 integral membrane protein family. FtsX subfamily.</text>
</comment>
<evidence type="ECO:0000256" key="2">
    <source>
        <dbReference type="ARBA" id="ARBA00007379"/>
    </source>
</evidence>
<evidence type="ECO:0000256" key="4">
    <source>
        <dbReference type="ARBA" id="ARBA00021907"/>
    </source>
</evidence>
<keyword evidence="8 13" id="KW-0812">Transmembrane</keyword>
<accession>A0A1I4B8S3</accession>
<feature type="transmembrane region" description="Helical" evidence="13">
    <location>
        <begin position="223"/>
        <end position="246"/>
    </location>
</feature>
<evidence type="ECO:0000256" key="1">
    <source>
        <dbReference type="ARBA" id="ARBA00004429"/>
    </source>
</evidence>
<dbReference type="Gene3D" id="3.30.70.3040">
    <property type="match status" value="1"/>
</dbReference>
<dbReference type="InterPro" id="IPR003838">
    <property type="entry name" value="ABC3_permease_C"/>
</dbReference>
<proteinExistence type="inferred from homology"/>
<evidence type="ECO:0000256" key="11">
    <source>
        <dbReference type="ARBA" id="ARBA00023306"/>
    </source>
</evidence>
<keyword evidence="11 12" id="KW-0131">Cell cycle</keyword>
<dbReference type="InterPro" id="IPR040690">
    <property type="entry name" value="FtsX_ECD"/>
</dbReference>
<comment type="function">
    <text evidence="12">Part of the ABC transporter FtsEX involved in cellular division.</text>
</comment>
<keyword evidence="10 12" id="KW-0472">Membrane</keyword>
<dbReference type="NCBIfam" id="TIGR00439">
    <property type="entry name" value="FtsX_Gneg"/>
    <property type="match status" value="1"/>
</dbReference>
<evidence type="ECO:0000256" key="5">
    <source>
        <dbReference type="ARBA" id="ARBA00022475"/>
    </source>
</evidence>
<evidence type="ECO:0000313" key="16">
    <source>
        <dbReference type="EMBL" id="SFK65258.1"/>
    </source>
</evidence>
<dbReference type="STRING" id="52441.SAMN05216302_101198"/>
<keyword evidence="5 12" id="KW-1003">Cell membrane</keyword>
<dbReference type="PIRSF" id="PIRSF003097">
    <property type="entry name" value="FtsX"/>
    <property type="match status" value="1"/>
</dbReference>
<name>A0A1I4B8S3_9PROT</name>
<feature type="transmembrane region" description="Helical" evidence="13">
    <location>
        <begin position="20"/>
        <end position="45"/>
    </location>
</feature>
<keyword evidence="6 12" id="KW-0997">Cell inner membrane</keyword>
<keyword evidence="7 12" id="KW-0132">Cell division</keyword>
<dbReference type="AlphaFoldDB" id="A0A1I4B8S3"/>
<protein>
    <recommendedName>
        <fullName evidence="4 12">Cell division protein FtsX</fullName>
    </recommendedName>
</protein>
<evidence type="ECO:0000256" key="7">
    <source>
        <dbReference type="ARBA" id="ARBA00022618"/>
    </source>
</evidence>
<dbReference type="GO" id="GO:0051301">
    <property type="term" value="P:cell division"/>
    <property type="evidence" value="ECO:0007669"/>
    <property type="project" value="UniProtKB-KW"/>
</dbReference>
<comment type="subcellular location">
    <subcellularLocation>
        <location evidence="1">Cell inner membrane</location>
        <topology evidence="1">Multi-pass membrane protein</topology>
    </subcellularLocation>
</comment>
<reference evidence="17" key="1">
    <citation type="submission" date="2016-10" db="EMBL/GenBank/DDBJ databases">
        <authorList>
            <person name="Varghese N."/>
            <person name="Submissions S."/>
        </authorList>
    </citation>
    <scope>NUCLEOTIDE SEQUENCE [LARGE SCALE GENOMIC DNA]</scope>
    <source>
        <strain evidence="17">Nm69</strain>
    </source>
</reference>
<organism evidence="16 17">
    <name type="scientific">Nitrosomonas aestuarii</name>
    <dbReference type="NCBI Taxonomy" id="52441"/>
    <lineage>
        <taxon>Bacteria</taxon>
        <taxon>Pseudomonadati</taxon>
        <taxon>Pseudomonadota</taxon>
        <taxon>Betaproteobacteria</taxon>
        <taxon>Nitrosomonadales</taxon>
        <taxon>Nitrosomonadaceae</taxon>
        <taxon>Nitrosomonas</taxon>
    </lineage>
</organism>
<evidence type="ECO:0000256" key="9">
    <source>
        <dbReference type="ARBA" id="ARBA00022989"/>
    </source>
</evidence>
<evidence type="ECO:0000256" key="8">
    <source>
        <dbReference type="ARBA" id="ARBA00022692"/>
    </source>
</evidence>
<keyword evidence="17" id="KW-1185">Reference proteome</keyword>
<evidence type="ECO:0000256" key="12">
    <source>
        <dbReference type="PIRNR" id="PIRNR003097"/>
    </source>
</evidence>
<keyword evidence="9 13" id="KW-1133">Transmembrane helix</keyword>
<dbReference type="EMBL" id="FOSP01000011">
    <property type="protein sequence ID" value="SFK65258.1"/>
    <property type="molecule type" value="Genomic_DNA"/>
</dbReference>
<dbReference type="OrthoDB" id="9813411at2"/>
<dbReference type="Pfam" id="PF02687">
    <property type="entry name" value="FtsX"/>
    <property type="match status" value="1"/>
</dbReference>
<evidence type="ECO:0000259" key="15">
    <source>
        <dbReference type="Pfam" id="PF18075"/>
    </source>
</evidence>
<comment type="subunit">
    <text evidence="3">Forms a membrane-associated complex with FtsE.</text>
</comment>
<dbReference type="GO" id="GO:0032153">
    <property type="term" value="C:cell division site"/>
    <property type="evidence" value="ECO:0007669"/>
    <property type="project" value="TreeGrafter"/>
</dbReference>
<dbReference type="InterPro" id="IPR047590">
    <property type="entry name" value="FtsX_proteobact-type"/>
</dbReference>
<dbReference type="PANTHER" id="PTHR47755">
    <property type="entry name" value="CELL DIVISION PROTEIN FTSX"/>
    <property type="match status" value="1"/>
</dbReference>
<dbReference type="PANTHER" id="PTHR47755:SF1">
    <property type="entry name" value="CELL DIVISION PROTEIN FTSX"/>
    <property type="match status" value="1"/>
</dbReference>
<dbReference type="GO" id="GO:0005886">
    <property type="term" value="C:plasma membrane"/>
    <property type="evidence" value="ECO:0007669"/>
    <property type="project" value="UniProtKB-SubCell"/>
</dbReference>
<evidence type="ECO:0000256" key="6">
    <source>
        <dbReference type="ARBA" id="ARBA00022519"/>
    </source>
</evidence>
<dbReference type="InterPro" id="IPR004513">
    <property type="entry name" value="FtsX"/>
</dbReference>
<dbReference type="Proteomes" id="UP000199533">
    <property type="component" value="Unassembled WGS sequence"/>
</dbReference>
<evidence type="ECO:0000259" key="14">
    <source>
        <dbReference type="Pfam" id="PF02687"/>
    </source>
</evidence>
<dbReference type="Pfam" id="PF18075">
    <property type="entry name" value="FtsX_ECD"/>
    <property type="match status" value="1"/>
</dbReference>
<evidence type="ECO:0000256" key="10">
    <source>
        <dbReference type="ARBA" id="ARBA00023136"/>
    </source>
</evidence>
<feature type="transmembrane region" description="Helical" evidence="13">
    <location>
        <begin position="167"/>
        <end position="192"/>
    </location>
</feature>
<gene>
    <name evidence="16" type="ORF">SAMN05216302_101198</name>
</gene>
<feature type="domain" description="ABC3 transporter permease C-terminal" evidence="14">
    <location>
        <begin position="178"/>
        <end position="288"/>
    </location>
</feature>
<evidence type="ECO:0000256" key="13">
    <source>
        <dbReference type="SAM" id="Phobius"/>
    </source>
</evidence>
<sequence>MIKAWFGQHLFVLFQSLKRLMSAPVTSLLSILVMGIAFSLPAGIYTLMENLNTFSGQTGTTPQMSLFLKQNSNQLDIDKVRQLLEANEQVLRFEFVSKDKALRQIQQNSGLSDVMRGMTHNPLPDAFTVDMRDTDVEVFDQLRETMQAWPEIEYVQFDSAWTKRLNAILTFGRVIALLLFALLSVAIVAVMFNTIRLQILTKQDEIEVSKLIGATDSFIRRPFLYFGAIQGLASGVTAWLIIALALQMMNDELRALASLYSMDLHLKHLSNGDSISLLLFATWLGWLGARISVASHLWQIEPK</sequence>
<feature type="domain" description="FtsX extracellular" evidence="15">
    <location>
        <begin position="63"/>
        <end position="155"/>
    </location>
</feature>
<evidence type="ECO:0000313" key="17">
    <source>
        <dbReference type="Proteomes" id="UP000199533"/>
    </source>
</evidence>
<dbReference type="RefSeq" id="WP_090699210.1">
    <property type="nucleotide sequence ID" value="NZ_FOSP01000011.1"/>
</dbReference>